<keyword evidence="1" id="KW-1133">Transmembrane helix</keyword>
<dbReference type="Proteomes" id="UP000187408">
    <property type="component" value="Unassembled WGS sequence"/>
</dbReference>
<dbReference type="OrthoDB" id="5507254at2"/>
<keyword evidence="5" id="KW-1185">Reference proteome</keyword>
<dbReference type="AlphaFoldDB" id="A0A1R1MJX9"/>
<evidence type="ECO:0000259" key="2">
    <source>
        <dbReference type="Pfam" id="PF09972"/>
    </source>
</evidence>
<feature type="domain" description="Predicted membrane protein YciQ-like C-terminal" evidence="3">
    <location>
        <begin position="296"/>
        <end position="545"/>
    </location>
</feature>
<feature type="transmembrane region" description="Helical" evidence="1">
    <location>
        <begin position="266"/>
        <end position="282"/>
    </location>
</feature>
<feature type="transmembrane region" description="Helical" evidence="1">
    <location>
        <begin position="433"/>
        <end position="453"/>
    </location>
</feature>
<organism evidence="4 5">
    <name type="scientific">Desulfurobacterium indicum</name>
    <dbReference type="NCBI Taxonomy" id="1914305"/>
    <lineage>
        <taxon>Bacteria</taxon>
        <taxon>Pseudomonadati</taxon>
        <taxon>Aquificota</taxon>
        <taxon>Aquificia</taxon>
        <taxon>Desulfurobacteriales</taxon>
        <taxon>Desulfurobacteriaceae</taxon>
        <taxon>Desulfurobacterium</taxon>
    </lineage>
</organism>
<evidence type="ECO:0008006" key="6">
    <source>
        <dbReference type="Google" id="ProtNLM"/>
    </source>
</evidence>
<evidence type="ECO:0000259" key="3">
    <source>
        <dbReference type="Pfam" id="PF20990"/>
    </source>
</evidence>
<evidence type="ECO:0000313" key="4">
    <source>
        <dbReference type="EMBL" id="OMH40069.1"/>
    </source>
</evidence>
<sequence>MTEKRYFGIAVALSFLLSLLVFFDFRSFFSSLLVNYTADITIGNTVSIRETFDYFVKKSDKYSMLFRNWKVPLTFNGEELNNPYITVESLNSAFPWYVVDYKRRVYLKVPDKVLASICKIKAYRNEVGIVKGLEGNNLKKFDKGIYSFSAFYRMYPPVETDGKFSHINIKLADVHVYYSKVKIFLKDPKHLIERLYVHMPHFSVKKLDNGYFIKGKSPSDSLVELEMVLKGNPVKGFYRRVFNVSFLAEKANFNPFVFLIKLVDKLIFVSILVFPIFMIYYYERFGSESSDAVPEYISFIPDKEKKPYVVNLLFSGDATVCDENAFYATLLDMQRRGLIDIRSDGNGIIIEILSMTTEDPYELSVLSFLERYAEDIGGKKIFIPERLEVKVKELTNSKSLESLKSMKEDFDSILRWNDDSIVNDYLDLRGYNLFSTVAVILIVLLVLFSATVLIKNDPLIDTTSVVAHCAVLIGQLLIFLFLPPQILGRWKERRYRESLLWKGFKNFLSNMAMIKKYAPEDISIWKEWLIYGTALGVADKVEKAMKELNVDLPDVDVERRVRTHFSVVYAGIGSGIASLSKSSSGGDGGFGAGGGFGGGGAGGR</sequence>
<reference evidence="4 5" key="1">
    <citation type="submission" date="2016-10" db="EMBL/GenBank/DDBJ databases">
        <title>Genome sequence of a sulfur-reducing bacterium Desulfurobacterium indicum K6013.</title>
        <authorList>
            <person name="Cao J."/>
            <person name="Shao Z."/>
            <person name="Alain K."/>
            <person name="Jebbar M."/>
        </authorList>
    </citation>
    <scope>NUCLEOTIDE SEQUENCE [LARGE SCALE GENOMIC DNA]</scope>
    <source>
        <strain evidence="4 5">K6013</strain>
    </source>
</reference>
<dbReference type="InterPro" id="IPR018702">
    <property type="entry name" value="DUF2207"/>
</dbReference>
<evidence type="ECO:0000313" key="5">
    <source>
        <dbReference type="Proteomes" id="UP000187408"/>
    </source>
</evidence>
<keyword evidence="1" id="KW-0812">Transmembrane</keyword>
<dbReference type="InterPro" id="IPR048389">
    <property type="entry name" value="YciQ-like_C"/>
</dbReference>
<name>A0A1R1MJX9_9BACT</name>
<dbReference type="STRING" id="1914305.BLW93_07270"/>
<gene>
    <name evidence="4" type="ORF">BLW93_07270</name>
</gene>
<comment type="caution">
    <text evidence="4">The sequence shown here is derived from an EMBL/GenBank/DDBJ whole genome shotgun (WGS) entry which is preliminary data.</text>
</comment>
<feature type="transmembrane region" description="Helical" evidence="1">
    <location>
        <begin position="465"/>
        <end position="487"/>
    </location>
</feature>
<proteinExistence type="predicted"/>
<dbReference type="Pfam" id="PF20990">
    <property type="entry name" value="DUF2207_C"/>
    <property type="match status" value="1"/>
</dbReference>
<dbReference type="RefSeq" id="WP_076713433.1">
    <property type="nucleotide sequence ID" value="NZ_MOEN01000030.1"/>
</dbReference>
<keyword evidence="1" id="KW-0472">Membrane</keyword>
<feature type="transmembrane region" description="Helical" evidence="1">
    <location>
        <begin position="6"/>
        <end position="23"/>
    </location>
</feature>
<feature type="domain" description="DUF2207" evidence="2">
    <location>
        <begin position="35"/>
        <end position="228"/>
    </location>
</feature>
<dbReference type="Pfam" id="PF09972">
    <property type="entry name" value="DUF2207"/>
    <property type="match status" value="1"/>
</dbReference>
<dbReference type="EMBL" id="MOEN01000030">
    <property type="protein sequence ID" value="OMH40069.1"/>
    <property type="molecule type" value="Genomic_DNA"/>
</dbReference>
<protein>
    <recommendedName>
        <fullName evidence="6">DUF2207 domain-containing protein</fullName>
    </recommendedName>
</protein>
<accession>A0A1R1MJX9</accession>
<evidence type="ECO:0000256" key="1">
    <source>
        <dbReference type="SAM" id="Phobius"/>
    </source>
</evidence>